<dbReference type="PANTHER" id="PTHR43668:SF2">
    <property type="entry name" value="ALLANTOINASE"/>
    <property type="match status" value="1"/>
</dbReference>
<dbReference type="SUPFAM" id="SSF51556">
    <property type="entry name" value="Metallo-dependent hydrolases"/>
    <property type="match status" value="1"/>
</dbReference>
<evidence type="ECO:0000256" key="1">
    <source>
        <dbReference type="ARBA" id="ARBA00022723"/>
    </source>
</evidence>
<dbReference type="InterPro" id="IPR032466">
    <property type="entry name" value="Metal_Hydrolase"/>
</dbReference>
<feature type="domain" description="Amidohydrolase-related" evidence="6">
    <location>
        <begin position="45"/>
        <end position="398"/>
    </location>
</feature>
<dbReference type="GO" id="GO:0004151">
    <property type="term" value="F:dihydroorotase activity"/>
    <property type="evidence" value="ECO:0007669"/>
    <property type="project" value="UniProtKB-UniRule"/>
</dbReference>
<keyword evidence="4" id="KW-0862">Zinc</keyword>
<feature type="binding site" evidence="4">
    <location>
        <begin position="55"/>
        <end position="57"/>
    </location>
    <ligand>
        <name>substrate</name>
    </ligand>
</feature>
<evidence type="ECO:0000256" key="3">
    <source>
        <dbReference type="ARBA" id="ARBA00022975"/>
    </source>
</evidence>
<name>A0ABD5RKS9_9EURY</name>
<evidence type="ECO:0000313" key="8">
    <source>
        <dbReference type="Proteomes" id="UP001596099"/>
    </source>
</evidence>
<feature type="region of interest" description="Disordered" evidence="5">
    <location>
        <begin position="181"/>
        <end position="206"/>
    </location>
</feature>
<comment type="caution">
    <text evidence="7">The sequence shown here is derived from an EMBL/GenBank/DDBJ whole genome shotgun (WGS) entry which is preliminary data.</text>
</comment>
<dbReference type="NCBIfam" id="TIGR00857">
    <property type="entry name" value="pyrC_multi"/>
    <property type="match status" value="1"/>
</dbReference>
<comment type="similarity">
    <text evidence="4">Belongs to the metallo-dependent hydrolases superfamily. DHOase family. Class I DHOase subfamily.</text>
</comment>
<dbReference type="NCBIfam" id="NF002668">
    <property type="entry name" value="PRK02382.1"/>
    <property type="match status" value="1"/>
</dbReference>
<dbReference type="RefSeq" id="WP_247414135.1">
    <property type="nucleotide sequence ID" value="NZ_JALLGW010000001.1"/>
</dbReference>
<dbReference type="Gene3D" id="3.20.20.140">
    <property type="entry name" value="Metal-dependent hydrolases"/>
    <property type="match status" value="1"/>
</dbReference>
<feature type="binding site" evidence="4">
    <location>
        <position position="137"/>
    </location>
    <ligand>
        <name>Zn(2+)</name>
        <dbReference type="ChEBI" id="CHEBI:29105"/>
        <label>2</label>
    </ligand>
</feature>
<dbReference type="CDD" id="cd01318">
    <property type="entry name" value="DHOase_IIb"/>
    <property type="match status" value="1"/>
</dbReference>
<comment type="function">
    <text evidence="4">Catalyzes the reversible cyclization of carbamoyl aspartate to dihydroorotate.</text>
</comment>
<dbReference type="InterPro" id="IPR002195">
    <property type="entry name" value="Dihydroorotase_CS"/>
</dbReference>
<dbReference type="PROSITE" id="PS00483">
    <property type="entry name" value="DIHYDROOROTASE_2"/>
    <property type="match status" value="1"/>
</dbReference>
<organism evidence="7 8">
    <name type="scientific">Halomarina salina</name>
    <dbReference type="NCBI Taxonomy" id="1872699"/>
    <lineage>
        <taxon>Archaea</taxon>
        <taxon>Methanobacteriati</taxon>
        <taxon>Methanobacteriota</taxon>
        <taxon>Stenosarchaea group</taxon>
        <taxon>Halobacteria</taxon>
        <taxon>Halobacteriales</taxon>
        <taxon>Natronomonadaceae</taxon>
        <taxon>Halomarina</taxon>
    </lineage>
</organism>
<accession>A0ABD5RKS9</accession>
<keyword evidence="8" id="KW-1185">Reference proteome</keyword>
<proteinExistence type="inferred from homology"/>
<dbReference type="Pfam" id="PF01979">
    <property type="entry name" value="Amidohydro_1"/>
    <property type="match status" value="1"/>
</dbReference>
<sequence>MLIRDAQFADGRTRDVRVRDGRIVTVGRNLQENDSRVVEANGNLLLPGVVDVHVHFREPGHSHKETWATGSRSAAAGGVTTVVDQPNTDPPTTTGAAFDEKANLAAKSLVDYGLNGGVTPDWDPDSLFERPLFALGEVFLADSTGDMGIDADLFRDALGRARDAGVPVTVHAEDADLFDESVLPRSTNASGERSDPRAARSREDADAWSAFRTADAEIAAVERACSVAEDVGTSIHVAHTSTPEAVDHARSAGMTCEVTPHHLYLSRDDYDDLGTFGRMNPPLRSEERRAALFDRLADGTVDMVATDHAPHTREEKDASVWDAPSGVPGVETALPLLLESVRRGDLSYERVRDVTARNPARVFGLDRKGRIHEGYDADLVLVDPEDSREIRGADLHSNCDWTPFEGKRGVFPKWTMLRGEFVYERGEDGGEERFGEASGRNVRE</sequence>
<evidence type="ECO:0000256" key="2">
    <source>
        <dbReference type="ARBA" id="ARBA00022801"/>
    </source>
</evidence>
<reference evidence="7 8" key="1">
    <citation type="journal article" date="2019" name="Int. J. Syst. Evol. Microbiol.">
        <title>The Global Catalogue of Microorganisms (GCM) 10K type strain sequencing project: providing services to taxonomists for standard genome sequencing and annotation.</title>
        <authorList>
            <consortium name="The Broad Institute Genomics Platform"/>
            <consortium name="The Broad Institute Genome Sequencing Center for Infectious Disease"/>
            <person name="Wu L."/>
            <person name="Ma J."/>
        </authorList>
    </citation>
    <scope>NUCLEOTIDE SEQUENCE [LARGE SCALE GENOMIC DNA]</scope>
    <source>
        <strain evidence="7 8">CGMCC 1.12543</strain>
    </source>
</reference>
<feature type="active site" evidence="4">
    <location>
        <position position="307"/>
    </location>
</feature>
<dbReference type="PROSITE" id="PS00482">
    <property type="entry name" value="DIHYDROOROTASE_1"/>
    <property type="match status" value="1"/>
</dbReference>
<dbReference type="GO" id="GO:0008270">
    <property type="term" value="F:zinc ion binding"/>
    <property type="evidence" value="ECO:0007669"/>
    <property type="project" value="UniProtKB-UniRule"/>
</dbReference>
<evidence type="ECO:0000313" key="7">
    <source>
        <dbReference type="EMBL" id="MFC5971227.1"/>
    </source>
</evidence>
<feature type="binding site" evidence="4">
    <location>
        <position position="171"/>
    </location>
    <ligand>
        <name>Zn(2+)</name>
        <dbReference type="ChEBI" id="CHEBI:29105"/>
        <label>2</label>
    </ligand>
</feature>
<dbReference type="InterPro" id="IPR006680">
    <property type="entry name" value="Amidohydro-rel"/>
</dbReference>
<dbReference type="HAMAP" id="MF_00220_A">
    <property type="entry name" value="PyrC_classI_A"/>
    <property type="match status" value="1"/>
</dbReference>
<dbReference type="EMBL" id="JBHSQH010000001">
    <property type="protein sequence ID" value="MFC5971227.1"/>
    <property type="molecule type" value="Genomic_DNA"/>
</dbReference>
<dbReference type="InterPro" id="IPR011059">
    <property type="entry name" value="Metal-dep_hydrolase_composite"/>
</dbReference>
<evidence type="ECO:0000259" key="6">
    <source>
        <dbReference type="Pfam" id="PF01979"/>
    </source>
</evidence>
<dbReference type="InterPro" id="IPR004722">
    <property type="entry name" value="DHOase"/>
</dbReference>
<comment type="pathway">
    <text evidence="4">Pyrimidine metabolism; UMP biosynthesis via de novo pathway; (S)-dihydroorotate from bicarbonate: step 3/3.</text>
</comment>
<feature type="compositionally biased region" description="Basic and acidic residues" evidence="5">
    <location>
        <begin position="192"/>
        <end position="205"/>
    </location>
</feature>
<dbReference type="AlphaFoldDB" id="A0ABD5RKS9"/>
<feature type="binding site" evidence="4">
    <location>
        <position position="239"/>
    </location>
    <ligand>
        <name>Zn(2+)</name>
        <dbReference type="ChEBI" id="CHEBI:29105"/>
        <label>2</label>
    </ligand>
</feature>
<keyword evidence="1 4" id="KW-0479">Metal-binding</keyword>
<comment type="cofactor">
    <cofactor evidence="4">
        <name>Zn(2+)</name>
        <dbReference type="ChEBI" id="CHEBI:29105"/>
    </cofactor>
    <text evidence="4">Binds 2 Zn(2+) ions per subunit.</text>
</comment>
<protein>
    <recommendedName>
        <fullName evidence="4">Dihydroorotase</fullName>
        <shortName evidence="4">DHOase</shortName>
        <ecNumber evidence="4">3.5.2.3</ecNumber>
    </recommendedName>
</protein>
<keyword evidence="3 4" id="KW-0665">Pyrimidine biosynthesis</keyword>
<feature type="binding site" evidence="4">
    <location>
        <position position="87"/>
    </location>
    <ligand>
        <name>substrate</name>
    </ligand>
</feature>
<evidence type="ECO:0000256" key="5">
    <source>
        <dbReference type="SAM" id="MobiDB-lite"/>
    </source>
</evidence>
<dbReference type="InterPro" id="IPR050138">
    <property type="entry name" value="DHOase/Allantoinase_Hydrolase"/>
</dbReference>
<comment type="catalytic activity">
    <reaction evidence="4">
        <text>(S)-dihydroorotate + H2O = N-carbamoyl-L-aspartate + H(+)</text>
        <dbReference type="Rhea" id="RHEA:24296"/>
        <dbReference type="ChEBI" id="CHEBI:15377"/>
        <dbReference type="ChEBI" id="CHEBI:15378"/>
        <dbReference type="ChEBI" id="CHEBI:30864"/>
        <dbReference type="ChEBI" id="CHEBI:32814"/>
        <dbReference type="EC" id="3.5.2.3"/>
    </reaction>
</comment>
<dbReference type="GO" id="GO:0044205">
    <property type="term" value="P:'de novo' UMP biosynthetic process"/>
    <property type="evidence" value="ECO:0007669"/>
    <property type="project" value="UniProtKB-UniRule"/>
</dbReference>
<feature type="binding site" evidence="4">
    <location>
        <position position="53"/>
    </location>
    <ligand>
        <name>Zn(2+)</name>
        <dbReference type="ChEBI" id="CHEBI:29105"/>
        <label>1</label>
    </ligand>
</feature>
<feature type="binding site" evidence="4">
    <location>
        <position position="137"/>
    </location>
    <ligand>
        <name>Zn(2+)</name>
        <dbReference type="ChEBI" id="CHEBI:29105"/>
        <label>1</label>
    </ligand>
</feature>
<dbReference type="PANTHER" id="PTHR43668">
    <property type="entry name" value="ALLANTOINASE"/>
    <property type="match status" value="1"/>
</dbReference>
<dbReference type="EC" id="3.5.2.3" evidence="4"/>
<dbReference type="Proteomes" id="UP001596099">
    <property type="component" value="Unassembled WGS sequence"/>
</dbReference>
<gene>
    <name evidence="4" type="primary">pyrC</name>
    <name evidence="7" type="ORF">ACFPYI_07770</name>
</gene>
<comment type="caution">
    <text evidence="4">Lacks conserved residue(s) required for the propagation of feature annotation.</text>
</comment>
<evidence type="ECO:0000256" key="4">
    <source>
        <dbReference type="HAMAP-Rule" id="MF_00220"/>
    </source>
</evidence>
<dbReference type="SUPFAM" id="SSF51338">
    <property type="entry name" value="Composite domain of metallo-dependent hydrolases"/>
    <property type="match status" value="1"/>
</dbReference>
<feature type="binding site" evidence="4">
    <location>
        <position position="311"/>
    </location>
    <ligand>
        <name>substrate</name>
    </ligand>
</feature>
<keyword evidence="2 4" id="KW-0378">Hydrolase</keyword>
<feature type="binding site" evidence="4">
    <location>
        <position position="307"/>
    </location>
    <ligand>
        <name>Zn(2+)</name>
        <dbReference type="ChEBI" id="CHEBI:29105"/>
        <label>1</label>
    </ligand>
</feature>
<feature type="binding site" evidence="4">
    <location>
        <position position="55"/>
    </location>
    <ligand>
        <name>Zn(2+)</name>
        <dbReference type="ChEBI" id="CHEBI:29105"/>
        <label>1</label>
    </ligand>
</feature>